<organism evidence="1 2">
    <name type="scientific">Flavobacterium frigidarium</name>
    <dbReference type="NCBI Taxonomy" id="99286"/>
    <lineage>
        <taxon>Bacteria</taxon>
        <taxon>Pseudomonadati</taxon>
        <taxon>Bacteroidota</taxon>
        <taxon>Flavobacteriia</taxon>
        <taxon>Flavobacteriales</taxon>
        <taxon>Flavobacteriaceae</taxon>
        <taxon>Flavobacterium</taxon>
    </lineage>
</organism>
<sequence length="229" mass="26523">MSTTTIKACTLDFLKTLELNNNREWFNENKTTYLEAHDNVVDFVADLIVLMNTHDAIENQSAKKSMYRIYNDVRFSKSKLPYKSRFTFKLQRATSSKRGGYYMSIQPGNSYLACGFSSPNSADLKRIRKDIEINADEWRLLLKDKSLLKNFKGMAGEQVLTYPRGFDKDHEAIDLLRYKQFIFRHNFTDEEVLAAGFVEKVDKVYKSVRPIFDYLSSVLTTDLNGESTI</sequence>
<dbReference type="PANTHER" id="PTHR36452">
    <property type="entry name" value="CHROMOSOME 12, WHOLE GENOME SHOTGUN SEQUENCE"/>
    <property type="match status" value="1"/>
</dbReference>
<proteinExistence type="predicted"/>
<dbReference type="NCBIfam" id="TIGR02453">
    <property type="entry name" value="TIGR02453 family protein"/>
    <property type="match status" value="1"/>
</dbReference>
<reference evidence="1 2" key="1">
    <citation type="submission" date="2023-05" db="EMBL/GenBank/DDBJ databases">
        <title>Adaptations of aquatic viruses from atmosphere-close ecosystems of the Central Arctic Ocean.</title>
        <authorList>
            <person name="Rahlff J."/>
            <person name="Holmfeldt K."/>
        </authorList>
    </citation>
    <scope>NUCLEOTIDE SEQUENCE [LARGE SCALE GENOMIC DNA]</scope>
    <source>
        <strain evidence="1 2">Arc14</strain>
    </source>
</reference>
<gene>
    <name evidence="1" type="ORF">QO192_01495</name>
</gene>
<keyword evidence="2" id="KW-1185">Reference proteome</keyword>
<comment type="caution">
    <text evidence="1">The sequence shown here is derived from an EMBL/GenBank/DDBJ whole genome shotgun (WGS) entry which is preliminary data.</text>
</comment>
<dbReference type="RefSeq" id="WP_371567415.1">
    <property type="nucleotide sequence ID" value="NZ_JASMRN010000001.1"/>
</dbReference>
<protein>
    <submittedName>
        <fullName evidence="1">DUF2461 domain-containing protein</fullName>
    </submittedName>
</protein>
<dbReference type="EMBL" id="JASMRN010000001">
    <property type="protein sequence ID" value="MEZ7513949.1"/>
    <property type="molecule type" value="Genomic_DNA"/>
</dbReference>
<dbReference type="Pfam" id="PF09365">
    <property type="entry name" value="DUF2461"/>
    <property type="match status" value="1"/>
</dbReference>
<dbReference type="PIRSF" id="PIRSF028451">
    <property type="entry name" value="UCP028451"/>
    <property type="match status" value="1"/>
</dbReference>
<evidence type="ECO:0000313" key="2">
    <source>
        <dbReference type="Proteomes" id="UP001568894"/>
    </source>
</evidence>
<name>A0ABV4KBS2_9FLAO</name>
<evidence type="ECO:0000313" key="1">
    <source>
        <dbReference type="EMBL" id="MEZ7513949.1"/>
    </source>
</evidence>
<dbReference type="PANTHER" id="PTHR36452:SF1">
    <property type="entry name" value="DUF2461 DOMAIN-CONTAINING PROTEIN"/>
    <property type="match status" value="1"/>
</dbReference>
<dbReference type="InterPro" id="IPR015996">
    <property type="entry name" value="UCP028451"/>
</dbReference>
<dbReference type="Proteomes" id="UP001568894">
    <property type="component" value="Unassembled WGS sequence"/>
</dbReference>
<dbReference type="InterPro" id="IPR012808">
    <property type="entry name" value="CHP02453"/>
</dbReference>
<accession>A0ABV4KBS2</accession>